<dbReference type="GO" id="GO:0000978">
    <property type="term" value="F:RNA polymerase II cis-regulatory region sequence-specific DNA binding"/>
    <property type="evidence" value="ECO:0000318"/>
    <property type="project" value="GO_Central"/>
</dbReference>
<sequence>MVPKKRHRISQAKEEAGKVACLLEDKWAGTKTKLGVVEDDEDNKSVSNSSSHNPAQSSNNNGKNNNKAPVTTSKEGLSKTSAGTEATPSTSGKPGTEGEPQAKHTPSIDTLEMLAQSLDQNLEIPELPYLAFEDVREDAEDTPELADVTAEMVGEFAESYRSHCETLLSNLKEMNFAQLYANIHSFWTKGPEAHRTLAHSAAVCIKVELWDTILYDTMLHVLVPEVLRPVGKNAISTIHTLVDDLISSLKDLKTLAVKLPWSLIEAKQTAGEVLEQIVRRRLALNELAQAGSKMLSSQSQVHRMRLDLERVSTDAIRRESAWVTGCEDSFVEQIFAELKALLEQPRGLSYTSHWLMSVVERVFSNAEQRFEDSSVGDDDGESTTGSNGKPAAGRADLAAPRSPPHDKAELNGAGSAAAGPEATPTFKKAGHGLDALVEAATKDTLTGQRSASPARDKDTEHVTSKDESSADAMADADAASTTAGEDDEARAVRKVQLNHKVSRNLLQSWSFYSVQILRELTMKSAPSFGSFNALRMLLDEYLFYIVQTRVTHPCKVFHHPDVIIKAGAMASTERRPQDAQSETWSSANSTRLQNTTLPLMGLQGRGGSSVWGQSTAV</sequence>
<feature type="domain" description="RFX1-4/6/8-like BCD" evidence="2">
    <location>
        <begin position="156"/>
        <end position="369"/>
    </location>
</feature>
<feature type="compositionally biased region" description="Basic and acidic residues" evidence="1">
    <location>
        <begin position="454"/>
        <end position="468"/>
    </location>
</feature>
<accession>A9UU40</accession>
<dbReference type="AlphaFoldDB" id="A9UU40"/>
<evidence type="ECO:0000256" key="1">
    <source>
        <dbReference type="SAM" id="MobiDB-lite"/>
    </source>
</evidence>
<feature type="domain" description="RFX1-4/6/8-like BCD" evidence="2">
    <location>
        <begin position="499"/>
        <end position="551"/>
    </location>
</feature>
<dbReference type="KEGG" id="mbr:MONBRDRAFT_23665"/>
<feature type="region of interest" description="Disordered" evidence="1">
    <location>
        <begin position="29"/>
        <end position="104"/>
    </location>
</feature>
<feature type="region of interest" description="Disordered" evidence="1">
    <location>
        <begin position="370"/>
        <end position="428"/>
    </location>
</feature>
<dbReference type="Pfam" id="PF25340">
    <property type="entry name" value="BCD_RFX"/>
    <property type="match status" value="2"/>
</dbReference>
<evidence type="ECO:0000313" key="3">
    <source>
        <dbReference type="EMBL" id="EDQ91601.1"/>
    </source>
</evidence>
<dbReference type="STRING" id="81824.A9UU40"/>
<feature type="region of interest" description="Disordered" evidence="1">
    <location>
        <begin position="442"/>
        <end position="487"/>
    </location>
</feature>
<dbReference type="RefSeq" id="XP_001744023.1">
    <property type="nucleotide sequence ID" value="XM_001743971.1"/>
</dbReference>
<dbReference type="InterPro" id="IPR039779">
    <property type="entry name" value="RFX-like"/>
</dbReference>
<dbReference type="Proteomes" id="UP000001357">
    <property type="component" value="Unassembled WGS sequence"/>
</dbReference>
<dbReference type="GO" id="GO:0000981">
    <property type="term" value="F:DNA-binding transcription factor activity, RNA polymerase II-specific"/>
    <property type="evidence" value="ECO:0000318"/>
    <property type="project" value="GO_Central"/>
</dbReference>
<dbReference type="PANTHER" id="PTHR12619">
    <property type="entry name" value="RFX TRANSCRIPTION FACTOR FAMILY"/>
    <property type="match status" value="1"/>
</dbReference>
<dbReference type="GO" id="GO:0006357">
    <property type="term" value="P:regulation of transcription by RNA polymerase II"/>
    <property type="evidence" value="ECO:0000318"/>
    <property type="project" value="GO_Central"/>
</dbReference>
<dbReference type="InParanoid" id="A9UU40"/>
<dbReference type="PANTHER" id="PTHR12619:SF5">
    <property type="entry name" value="TRANSCRIPTION FACTOR RFX4"/>
    <property type="match status" value="1"/>
</dbReference>
<feature type="compositionally biased region" description="Low complexity" evidence="1">
    <location>
        <begin position="45"/>
        <end position="69"/>
    </location>
</feature>
<dbReference type="EMBL" id="CH991545">
    <property type="protein sequence ID" value="EDQ91601.1"/>
    <property type="molecule type" value="Genomic_DNA"/>
</dbReference>
<keyword evidence="4" id="KW-1185">Reference proteome</keyword>
<name>A9UU40_MONBE</name>
<feature type="compositionally biased region" description="Polar residues" evidence="1">
    <location>
        <begin position="70"/>
        <end position="93"/>
    </location>
</feature>
<feature type="region of interest" description="Disordered" evidence="1">
    <location>
        <begin position="598"/>
        <end position="617"/>
    </location>
</feature>
<dbReference type="GeneID" id="5888872"/>
<dbReference type="InterPro" id="IPR057321">
    <property type="entry name" value="RFX1-4/6/8-like_BCD"/>
</dbReference>
<proteinExistence type="predicted"/>
<evidence type="ECO:0000259" key="2">
    <source>
        <dbReference type="Pfam" id="PF25340"/>
    </source>
</evidence>
<reference evidence="3 4" key="1">
    <citation type="journal article" date="2008" name="Nature">
        <title>The genome of the choanoflagellate Monosiga brevicollis and the origin of metazoans.</title>
        <authorList>
            <consortium name="JGI Sequencing"/>
            <person name="King N."/>
            <person name="Westbrook M.J."/>
            <person name="Young S.L."/>
            <person name="Kuo A."/>
            <person name="Abedin M."/>
            <person name="Chapman J."/>
            <person name="Fairclough S."/>
            <person name="Hellsten U."/>
            <person name="Isogai Y."/>
            <person name="Letunic I."/>
            <person name="Marr M."/>
            <person name="Pincus D."/>
            <person name="Putnam N."/>
            <person name="Rokas A."/>
            <person name="Wright K.J."/>
            <person name="Zuzow R."/>
            <person name="Dirks W."/>
            <person name="Good M."/>
            <person name="Goodstein D."/>
            <person name="Lemons D."/>
            <person name="Li W."/>
            <person name="Lyons J.B."/>
            <person name="Morris A."/>
            <person name="Nichols S."/>
            <person name="Richter D.J."/>
            <person name="Salamov A."/>
            <person name="Bork P."/>
            <person name="Lim W.A."/>
            <person name="Manning G."/>
            <person name="Miller W.T."/>
            <person name="McGinnis W."/>
            <person name="Shapiro H."/>
            <person name="Tjian R."/>
            <person name="Grigoriev I.V."/>
            <person name="Rokhsar D."/>
        </authorList>
    </citation>
    <scope>NUCLEOTIDE SEQUENCE [LARGE SCALE GENOMIC DNA]</scope>
    <source>
        <strain evidence="4">MX1 / ATCC 50154</strain>
    </source>
</reference>
<organism evidence="3 4">
    <name type="scientific">Monosiga brevicollis</name>
    <name type="common">Choanoflagellate</name>
    <dbReference type="NCBI Taxonomy" id="81824"/>
    <lineage>
        <taxon>Eukaryota</taxon>
        <taxon>Choanoflagellata</taxon>
        <taxon>Craspedida</taxon>
        <taxon>Salpingoecidae</taxon>
        <taxon>Monosiga</taxon>
    </lineage>
</organism>
<dbReference type="eggNOG" id="KOG3712">
    <property type="taxonomic scope" value="Eukaryota"/>
</dbReference>
<feature type="compositionally biased region" description="Low complexity" evidence="1">
    <location>
        <begin position="470"/>
        <end position="483"/>
    </location>
</feature>
<evidence type="ECO:0000313" key="4">
    <source>
        <dbReference type="Proteomes" id="UP000001357"/>
    </source>
</evidence>
<gene>
    <name evidence="3" type="ORF">MONBRDRAFT_23665</name>
</gene>
<protein>
    <recommendedName>
        <fullName evidence="2">RFX1-4/6/8-like BCD domain-containing protein</fullName>
    </recommendedName>
</protein>